<gene>
    <name evidence="2" type="ORF">BGZ96_001694</name>
</gene>
<organism evidence="2 3">
    <name type="scientific">Linnemannia gamsii</name>
    <dbReference type="NCBI Taxonomy" id="64522"/>
    <lineage>
        <taxon>Eukaryota</taxon>
        <taxon>Fungi</taxon>
        <taxon>Fungi incertae sedis</taxon>
        <taxon>Mucoromycota</taxon>
        <taxon>Mortierellomycotina</taxon>
        <taxon>Mortierellomycetes</taxon>
        <taxon>Mortierellales</taxon>
        <taxon>Mortierellaceae</taxon>
        <taxon>Linnemannia</taxon>
    </lineage>
</organism>
<dbReference type="PROSITE" id="PS50097">
    <property type="entry name" value="BTB"/>
    <property type="match status" value="1"/>
</dbReference>
<sequence length="261" mass="29544">MFDLSTVYKELLASDEGDIRVKLKDGKQLNIISFLIKNRSPIFKTMLESSMQEPATGVVDLSSQYSLEAFREFMAHIYYNKQYTGSYVPLLFEILCITDYYVVEAYKSYISDRIIKLITNVPVCLTIAFEALKHGTLTSEIYAKCLGFLVEAVKPRKHICYDEDSEDSKAWCCSDHSKKNKESPRSYRDFDYGSYPDGYTVNGQVACIESTLRKKHGYGVGQVGGYTQRCCTHGPKRTAPTLVNISDLPDFIVDDVTSAKK</sequence>
<comment type="caution">
    <text evidence="2">The sequence shown here is derived from an EMBL/GenBank/DDBJ whole genome shotgun (WGS) entry which is preliminary data.</text>
</comment>
<evidence type="ECO:0000259" key="1">
    <source>
        <dbReference type="PROSITE" id="PS50097"/>
    </source>
</evidence>
<dbReference type="InterPro" id="IPR000210">
    <property type="entry name" value="BTB/POZ_dom"/>
</dbReference>
<protein>
    <recommendedName>
        <fullName evidence="1">BTB domain-containing protein</fullName>
    </recommendedName>
</protein>
<feature type="domain" description="BTB" evidence="1">
    <location>
        <begin position="17"/>
        <end position="86"/>
    </location>
</feature>
<dbReference type="InterPro" id="IPR011333">
    <property type="entry name" value="SKP1/BTB/POZ_sf"/>
</dbReference>
<dbReference type="EMBL" id="JAAAIM010001290">
    <property type="protein sequence ID" value="KAG0280083.1"/>
    <property type="molecule type" value="Genomic_DNA"/>
</dbReference>
<name>A0ABQ7JM70_9FUNG</name>
<keyword evidence="3" id="KW-1185">Reference proteome</keyword>
<dbReference type="Proteomes" id="UP001194696">
    <property type="component" value="Unassembled WGS sequence"/>
</dbReference>
<dbReference type="Gene3D" id="3.30.710.10">
    <property type="entry name" value="Potassium Channel Kv1.1, Chain A"/>
    <property type="match status" value="1"/>
</dbReference>
<evidence type="ECO:0000313" key="2">
    <source>
        <dbReference type="EMBL" id="KAG0280083.1"/>
    </source>
</evidence>
<accession>A0ABQ7JM70</accession>
<dbReference type="SUPFAM" id="SSF54695">
    <property type="entry name" value="POZ domain"/>
    <property type="match status" value="1"/>
</dbReference>
<evidence type="ECO:0000313" key="3">
    <source>
        <dbReference type="Proteomes" id="UP001194696"/>
    </source>
</evidence>
<reference evidence="2 3" key="1">
    <citation type="journal article" date="2020" name="Fungal Divers.">
        <title>Resolving the Mortierellaceae phylogeny through synthesis of multi-gene phylogenetics and phylogenomics.</title>
        <authorList>
            <person name="Vandepol N."/>
            <person name="Liber J."/>
            <person name="Desiro A."/>
            <person name="Na H."/>
            <person name="Kennedy M."/>
            <person name="Barry K."/>
            <person name="Grigoriev I.V."/>
            <person name="Miller A.N."/>
            <person name="O'Donnell K."/>
            <person name="Stajich J.E."/>
            <person name="Bonito G."/>
        </authorList>
    </citation>
    <scope>NUCLEOTIDE SEQUENCE [LARGE SCALE GENOMIC DNA]</scope>
    <source>
        <strain evidence="2 3">AD045</strain>
    </source>
</reference>
<proteinExistence type="predicted"/>